<dbReference type="InterPro" id="IPR023923">
    <property type="entry name" value="AhpD_Avi7169"/>
</dbReference>
<dbReference type="Pfam" id="PF02627">
    <property type="entry name" value="CMD"/>
    <property type="match status" value="1"/>
</dbReference>
<gene>
    <name evidence="2" type="ORF">RH857_03480</name>
</gene>
<dbReference type="NCBIfam" id="TIGR04030">
    <property type="entry name" value="perox_Avi_7169"/>
    <property type="match status" value="1"/>
</dbReference>
<sequence>MNTVLEYQDITRPEGFTQQGLGWRPWLAPVPEDELTEAQRAALLDDFRIKSPYFRLLVRNPQALHARTLTDKDIFYNVTSGLPRADREIAASAASRLNGCVYCASVHTARATAESGRAEDVQRLLDEGVDADLGEPWSAIAAASAALTRTPSAFGRAHLQALRQAGLGEGEILDVIYGASFFNWANRLMLSLGEPEVPPRRR</sequence>
<protein>
    <submittedName>
        <fullName evidence="2">Alkylhydroperoxidase domain protein</fullName>
    </submittedName>
</protein>
<dbReference type="NCBIfam" id="TIGR00778">
    <property type="entry name" value="ahpD_dom"/>
    <property type="match status" value="1"/>
</dbReference>
<name>A0ABU1FRF7_9MICC</name>
<accession>A0ABU1FRF7</accession>
<reference evidence="3" key="1">
    <citation type="submission" date="2023-07" db="EMBL/GenBank/DDBJ databases">
        <title>Description of three actinobacteria isolated from air of manufacturing shop in a pharmaceutical factory.</title>
        <authorList>
            <person name="Zhang D.-F."/>
        </authorList>
    </citation>
    <scope>NUCLEOTIDE SEQUENCE [LARGE SCALE GENOMIC DNA]</scope>
    <source>
        <strain evidence="3">CCTCC AB 207010</strain>
    </source>
</reference>
<dbReference type="PANTHER" id="PTHR35446">
    <property type="entry name" value="SI:CH211-175M2.5"/>
    <property type="match status" value="1"/>
</dbReference>
<dbReference type="InterPro" id="IPR003779">
    <property type="entry name" value="CMD-like"/>
</dbReference>
<keyword evidence="3" id="KW-1185">Reference proteome</keyword>
<evidence type="ECO:0000313" key="2">
    <source>
        <dbReference type="EMBL" id="MDR5711203.1"/>
    </source>
</evidence>
<dbReference type="SUPFAM" id="SSF69118">
    <property type="entry name" value="AhpD-like"/>
    <property type="match status" value="1"/>
</dbReference>
<dbReference type="RefSeq" id="WP_310536590.1">
    <property type="nucleotide sequence ID" value="NZ_BAAAOC010000092.1"/>
</dbReference>
<proteinExistence type="predicted"/>
<dbReference type="EMBL" id="JAVKGT010000006">
    <property type="protein sequence ID" value="MDR5711203.1"/>
    <property type="molecule type" value="Genomic_DNA"/>
</dbReference>
<dbReference type="Gene3D" id="1.20.1290.10">
    <property type="entry name" value="AhpD-like"/>
    <property type="match status" value="1"/>
</dbReference>
<dbReference type="InterPro" id="IPR010195">
    <property type="entry name" value="Uncharacterised_peroxidase-rel"/>
</dbReference>
<dbReference type="Proteomes" id="UP001260872">
    <property type="component" value="Unassembled WGS sequence"/>
</dbReference>
<evidence type="ECO:0000259" key="1">
    <source>
        <dbReference type="Pfam" id="PF02627"/>
    </source>
</evidence>
<dbReference type="InterPro" id="IPR029032">
    <property type="entry name" value="AhpD-like"/>
</dbReference>
<organism evidence="2 3">
    <name type="scientific">Nesterenkonia flava</name>
    <dbReference type="NCBI Taxonomy" id="469799"/>
    <lineage>
        <taxon>Bacteria</taxon>
        <taxon>Bacillati</taxon>
        <taxon>Actinomycetota</taxon>
        <taxon>Actinomycetes</taxon>
        <taxon>Micrococcales</taxon>
        <taxon>Micrococcaceae</taxon>
        <taxon>Nesterenkonia</taxon>
    </lineage>
</organism>
<dbReference type="NCBIfam" id="TIGR01926">
    <property type="entry name" value="peroxid_rel"/>
    <property type="match status" value="1"/>
</dbReference>
<feature type="domain" description="Carboxymuconolactone decarboxylase-like" evidence="1">
    <location>
        <begin position="61"/>
        <end position="139"/>
    </location>
</feature>
<comment type="caution">
    <text evidence="2">The sequence shown here is derived from an EMBL/GenBank/DDBJ whole genome shotgun (WGS) entry which is preliminary data.</text>
</comment>
<dbReference type="PANTHER" id="PTHR35446:SF2">
    <property type="entry name" value="CARBOXYMUCONOLACTONE DECARBOXYLASE-LIKE DOMAIN-CONTAINING PROTEIN"/>
    <property type="match status" value="1"/>
</dbReference>
<evidence type="ECO:0000313" key="3">
    <source>
        <dbReference type="Proteomes" id="UP001260872"/>
    </source>
</evidence>
<dbReference type="InterPro" id="IPR004675">
    <property type="entry name" value="AhpD_core"/>
</dbReference>